<evidence type="ECO:0000259" key="10">
    <source>
        <dbReference type="PROSITE" id="PS50262"/>
    </source>
</evidence>
<evidence type="ECO:0000256" key="2">
    <source>
        <dbReference type="ARBA" id="ARBA00022606"/>
    </source>
</evidence>
<accession>S4S1R4</accession>
<comment type="subcellular location">
    <subcellularLocation>
        <location evidence="1">Membrane</location>
    </subcellularLocation>
</comment>
<reference evidence="11" key="2">
    <citation type="submission" date="2025-09" db="UniProtKB">
        <authorList>
            <consortium name="Ensembl"/>
        </authorList>
    </citation>
    <scope>IDENTIFICATION</scope>
</reference>
<keyword evidence="3 9" id="KW-0812">Transmembrane</keyword>
<keyword evidence="4 9" id="KW-1133">Transmembrane helix</keyword>
<dbReference type="OMA" id="PGWCRVF"/>
<dbReference type="HOGENOM" id="CLU_864744_0_0_1"/>
<dbReference type="GO" id="GO:0016020">
    <property type="term" value="C:membrane"/>
    <property type="evidence" value="ECO:0007669"/>
    <property type="project" value="UniProtKB-SubCell"/>
</dbReference>
<dbReference type="PRINTS" id="PR00237">
    <property type="entry name" value="GPCRRHODOPSN"/>
</dbReference>
<feature type="transmembrane region" description="Helical" evidence="9">
    <location>
        <begin position="234"/>
        <end position="259"/>
    </location>
</feature>
<dbReference type="Pfam" id="PF00001">
    <property type="entry name" value="7tm_1"/>
    <property type="match status" value="1"/>
</dbReference>
<feature type="transmembrane region" description="Helical" evidence="9">
    <location>
        <begin position="89"/>
        <end position="108"/>
    </location>
</feature>
<feature type="domain" description="G-protein coupled receptors family 1 profile" evidence="10">
    <location>
        <begin position="22"/>
        <end position="291"/>
    </location>
</feature>
<evidence type="ECO:0000313" key="11">
    <source>
        <dbReference type="Ensembl" id="ENSPMAP00000011406.1"/>
    </source>
</evidence>
<dbReference type="AlphaFoldDB" id="S4S1R4"/>
<evidence type="ECO:0000256" key="8">
    <source>
        <dbReference type="ARBA" id="ARBA00023224"/>
    </source>
</evidence>
<dbReference type="PROSITE" id="PS50262">
    <property type="entry name" value="G_PROTEIN_RECEP_F1_2"/>
    <property type="match status" value="1"/>
</dbReference>
<feature type="transmembrane region" description="Helical" evidence="9">
    <location>
        <begin position="128"/>
        <end position="148"/>
    </location>
</feature>
<evidence type="ECO:0000256" key="7">
    <source>
        <dbReference type="ARBA" id="ARBA00023170"/>
    </source>
</evidence>
<proteinExistence type="predicted"/>
<keyword evidence="6 9" id="KW-0472">Membrane</keyword>
<organism evidence="11">
    <name type="scientific">Petromyzon marinus</name>
    <name type="common">Sea lamprey</name>
    <dbReference type="NCBI Taxonomy" id="7757"/>
    <lineage>
        <taxon>Eukaryota</taxon>
        <taxon>Metazoa</taxon>
        <taxon>Chordata</taxon>
        <taxon>Craniata</taxon>
        <taxon>Vertebrata</taxon>
        <taxon>Cyclostomata</taxon>
        <taxon>Hyperoartia</taxon>
        <taxon>Petromyzontiformes</taxon>
        <taxon>Petromyzontidae</taxon>
        <taxon>Petromyzon</taxon>
    </lineage>
</organism>
<dbReference type="GeneTree" id="ENSGT00650000093633"/>
<feature type="transmembrane region" description="Helical" evidence="9">
    <location>
        <begin position="191"/>
        <end position="213"/>
    </location>
</feature>
<keyword evidence="7" id="KW-0675">Receptor</keyword>
<evidence type="ECO:0000256" key="6">
    <source>
        <dbReference type="ARBA" id="ARBA00023136"/>
    </source>
</evidence>
<dbReference type="Ensembl" id="ENSPMAT00000011452.1">
    <property type="protein sequence ID" value="ENSPMAP00000011406.1"/>
    <property type="gene ID" value="ENSPMAG00000010425.1"/>
</dbReference>
<keyword evidence="5" id="KW-0297">G-protein coupled receptor</keyword>
<evidence type="ECO:0000256" key="3">
    <source>
        <dbReference type="ARBA" id="ARBA00022692"/>
    </source>
</evidence>
<dbReference type="PANTHER" id="PTHR11394:SF137">
    <property type="entry name" value="C-X-C CHEMOKINE RECEPTOR TYPE 3 ISOFORM X1-RELATED"/>
    <property type="match status" value="1"/>
</dbReference>
<evidence type="ECO:0000256" key="4">
    <source>
        <dbReference type="ARBA" id="ARBA00022989"/>
    </source>
</evidence>
<dbReference type="PANTHER" id="PTHR11394">
    <property type="entry name" value="TASTE RECEPTOR TYPE 2"/>
    <property type="match status" value="1"/>
</dbReference>
<evidence type="ECO:0000256" key="5">
    <source>
        <dbReference type="ARBA" id="ARBA00023040"/>
    </source>
</evidence>
<feature type="transmembrane region" description="Helical" evidence="9">
    <location>
        <begin position="46"/>
        <end position="68"/>
    </location>
</feature>
<sequence>MNTEALLLVVIHSVITAFGVVVNALILGVIANTACAYECLPPSDAILVNLAFVNLLISLVRNGPLLFWDAGVRMSLSDVGCKLCMGVWVVTRSVSVWTTLTLSMFHYLMVSRRHTSVKGKTSALRNAALTLLCVWAANVLFSLPAVVFSGNSAGNFTERLMLVSGTVRPLLGCVLHFASAREGLAYTTASMIINEIVPIVLMVTVNIKTLLILHRHRRQLHVASLMPSRVSTEVKAAKVIMVVVTIFVICWGIHVFAINYYNYRQDDDLEWLISLARFSTAINISMGPLILVVGHGKLRSRIKLFLLSIC</sequence>
<keyword evidence="8" id="KW-0807">Transducer</keyword>
<dbReference type="GO" id="GO:0004930">
    <property type="term" value="F:G protein-coupled receptor activity"/>
    <property type="evidence" value="ECO:0007669"/>
    <property type="project" value="UniProtKB-KW"/>
</dbReference>
<evidence type="ECO:0000256" key="9">
    <source>
        <dbReference type="SAM" id="Phobius"/>
    </source>
</evidence>
<dbReference type="STRING" id="7757.ENSPMAP00000011406"/>
<keyword evidence="2" id="KW-0716">Sensory transduction</keyword>
<dbReference type="Gene3D" id="1.20.1070.10">
    <property type="entry name" value="Rhodopsin 7-helix transmembrane proteins"/>
    <property type="match status" value="1"/>
</dbReference>
<dbReference type="CDD" id="cd00637">
    <property type="entry name" value="7tm_classA_rhodopsin-like"/>
    <property type="match status" value="1"/>
</dbReference>
<dbReference type="InterPro" id="IPR017452">
    <property type="entry name" value="GPCR_Rhodpsn_7TM"/>
</dbReference>
<dbReference type="SUPFAM" id="SSF81321">
    <property type="entry name" value="Family A G protein-coupled receptor-like"/>
    <property type="match status" value="1"/>
</dbReference>
<evidence type="ECO:0000256" key="1">
    <source>
        <dbReference type="ARBA" id="ARBA00004370"/>
    </source>
</evidence>
<name>S4S1R4_PETMA</name>
<dbReference type="InterPro" id="IPR000276">
    <property type="entry name" value="GPCR_Rhodpsn"/>
</dbReference>
<feature type="transmembrane region" description="Helical" evidence="9">
    <location>
        <begin position="271"/>
        <end position="293"/>
    </location>
</feature>
<reference evidence="11" key="1">
    <citation type="submission" date="2025-08" db="UniProtKB">
        <authorList>
            <consortium name="Ensembl"/>
        </authorList>
    </citation>
    <scope>IDENTIFICATION</scope>
</reference>
<protein>
    <submittedName>
        <fullName evidence="11">Olfactory receptor class A related 4</fullName>
    </submittedName>
</protein>